<organism evidence="1 2">
    <name type="scientific">Kribbella antiqua</name>
    <dbReference type="NCBI Taxonomy" id="2512217"/>
    <lineage>
        <taxon>Bacteria</taxon>
        <taxon>Bacillati</taxon>
        <taxon>Actinomycetota</taxon>
        <taxon>Actinomycetes</taxon>
        <taxon>Propionibacteriales</taxon>
        <taxon>Kribbellaceae</taxon>
        <taxon>Kribbella</taxon>
    </lineage>
</organism>
<comment type="caution">
    <text evidence="1">The sequence shown here is derived from an EMBL/GenBank/DDBJ whole genome shotgun (WGS) entry which is preliminary data.</text>
</comment>
<keyword evidence="2" id="KW-1185">Reference proteome</keyword>
<protein>
    <submittedName>
        <fullName evidence="1">Uncharacterized protein</fullName>
    </submittedName>
</protein>
<dbReference type="EMBL" id="SLWR01000013">
    <property type="protein sequence ID" value="TCO42539.1"/>
    <property type="molecule type" value="Genomic_DNA"/>
</dbReference>
<accession>A0A4R2IFE2</accession>
<proteinExistence type="predicted"/>
<gene>
    <name evidence="1" type="ORF">EV646_113161</name>
</gene>
<evidence type="ECO:0000313" key="2">
    <source>
        <dbReference type="Proteomes" id="UP000295573"/>
    </source>
</evidence>
<name>A0A4R2IFE2_9ACTN</name>
<dbReference type="AlphaFoldDB" id="A0A4R2IFE2"/>
<reference evidence="1 2" key="1">
    <citation type="journal article" date="2015" name="Stand. Genomic Sci.">
        <title>Genomic Encyclopedia of Bacterial and Archaeal Type Strains, Phase III: the genomes of soil and plant-associated and newly described type strains.</title>
        <authorList>
            <person name="Whitman W.B."/>
            <person name="Woyke T."/>
            <person name="Klenk H.P."/>
            <person name="Zhou Y."/>
            <person name="Lilburn T.G."/>
            <person name="Beck B.J."/>
            <person name="De Vos P."/>
            <person name="Vandamme P."/>
            <person name="Eisen J.A."/>
            <person name="Garrity G."/>
            <person name="Hugenholtz P."/>
            <person name="Kyrpides N.C."/>
        </authorList>
    </citation>
    <scope>NUCLEOTIDE SEQUENCE [LARGE SCALE GENOMIC DNA]</scope>
    <source>
        <strain evidence="1 2">VKM Ac-2541</strain>
    </source>
</reference>
<dbReference type="OrthoDB" id="4925768at2"/>
<dbReference type="RefSeq" id="WP_132155437.1">
    <property type="nucleotide sequence ID" value="NZ_SLWR01000013.1"/>
</dbReference>
<dbReference type="Proteomes" id="UP000295573">
    <property type="component" value="Unassembled WGS sequence"/>
</dbReference>
<sequence length="254" mass="26696">MSNVRTTLATLPMSFPDPADVVFVDGDPSWPAELERAIRSGATGIVLVHPTPVDFDLLTADTIVVVDSPWASNPVNGLAAQAFRAAATNGARVECRVITPPGSDFATALLDQLALIRAVLGPVMKVQVRHLSDRALHAEGLTNLSVAVDFSIVCTTALPASASLRLLTSDGSVELTIPSGDTALPARLITVGPDGAVLAPTQYENGHRSSLRRLRELQATGSADGSAELRRLQADVVTTTAALGDHLRERNAVR</sequence>
<evidence type="ECO:0000313" key="1">
    <source>
        <dbReference type="EMBL" id="TCO42539.1"/>
    </source>
</evidence>